<dbReference type="InterPro" id="IPR012338">
    <property type="entry name" value="Beta-lactam/transpept-like"/>
</dbReference>
<dbReference type="PANTHER" id="PTHR43283">
    <property type="entry name" value="BETA-LACTAMASE-RELATED"/>
    <property type="match status" value="1"/>
</dbReference>
<dbReference type="PANTHER" id="PTHR43283:SF7">
    <property type="entry name" value="BETA-LACTAMASE-RELATED DOMAIN-CONTAINING PROTEIN"/>
    <property type="match status" value="1"/>
</dbReference>
<dbReference type="Proteomes" id="UP000028703">
    <property type="component" value="Unassembled WGS sequence"/>
</dbReference>
<name>A0A085Z6G2_9FLAO</name>
<dbReference type="SUPFAM" id="SSF56601">
    <property type="entry name" value="beta-lactamase/transpeptidase-like"/>
    <property type="match status" value="1"/>
</dbReference>
<keyword evidence="1" id="KW-0472">Membrane</keyword>
<organism evidence="3 4">
    <name type="scientific">Chryseobacterium luteum</name>
    <dbReference type="NCBI Taxonomy" id="421531"/>
    <lineage>
        <taxon>Bacteria</taxon>
        <taxon>Pseudomonadati</taxon>
        <taxon>Bacteroidota</taxon>
        <taxon>Flavobacteriia</taxon>
        <taxon>Flavobacteriales</taxon>
        <taxon>Weeksellaceae</taxon>
        <taxon>Chryseobacterium group</taxon>
        <taxon>Chryseobacterium</taxon>
    </lineage>
</organism>
<evidence type="ECO:0000256" key="1">
    <source>
        <dbReference type="SAM" id="Phobius"/>
    </source>
</evidence>
<dbReference type="InterPro" id="IPR001466">
    <property type="entry name" value="Beta-lactam-related"/>
</dbReference>
<dbReference type="InterPro" id="IPR050789">
    <property type="entry name" value="Diverse_Enzym_Activities"/>
</dbReference>
<keyword evidence="4" id="KW-1185">Reference proteome</keyword>
<gene>
    <name evidence="3" type="ORF">IX38_18155</name>
</gene>
<keyword evidence="1" id="KW-0812">Transmembrane</keyword>
<dbReference type="eggNOG" id="COG1680">
    <property type="taxonomic scope" value="Bacteria"/>
</dbReference>
<dbReference type="Gene3D" id="3.40.710.10">
    <property type="entry name" value="DD-peptidase/beta-lactamase superfamily"/>
    <property type="match status" value="1"/>
</dbReference>
<dbReference type="EMBL" id="JPRO01000019">
    <property type="protein sequence ID" value="KFF00026.1"/>
    <property type="molecule type" value="Genomic_DNA"/>
</dbReference>
<keyword evidence="1" id="KW-1133">Transmembrane helix</keyword>
<evidence type="ECO:0000259" key="2">
    <source>
        <dbReference type="Pfam" id="PF00144"/>
    </source>
</evidence>
<reference evidence="3 4" key="1">
    <citation type="submission" date="2014-07" db="EMBL/GenBank/DDBJ databases">
        <title>Genome of Chryseobacterium luteum DSM 18605.</title>
        <authorList>
            <person name="Stropko S.J."/>
            <person name="Pipes S.E."/>
            <person name="Newman J.D."/>
        </authorList>
    </citation>
    <scope>NUCLEOTIDE SEQUENCE [LARGE SCALE GENOMIC DNA]</scope>
    <source>
        <strain evidence="3 4">DSM 18605</strain>
    </source>
</reference>
<feature type="domain" description="Beta-lactamase-related" evidence="2">
    <location>
        <begin position="81"/>
        <end position="346"/>
    </location>
</feature>
<accession>A0A085Z6G2</accession>
<feature type="transmembrane region" description="Helical" evidence="1">
    <location>
        <begin position="6"/>
        <end position="27"/>
    </location>
</feature>
<sequence length="376" mass="43364">MNKKWAFFITGTSAIISLIYLSGYGYIFKAIGINLKKGSLTPSTDDGEKFPFHPVPNQYPRPFEKDNSYNSNKLSESLLEDLKKTRASSLIVIRDSKLVYEQYWKDHNSRSLLNSFSIAKGILSMLVGCAIDDGYLHSEDQLVHTLLPKYKNSRYGKFLTIRHLMTMQAGLDWKEEYRHPFASNSKQYFVEDLAEQALEVDIKEMPGERYEYQSVSAQLLGMVLKKATGKDLATYLSEKIWKPLGMESPANWSTDEKGLEKAFCCIHATARDFAKIGQLIMQDGNWNGQQIISEAYCKRMLTPTKENDAFCYTIWADDDYDIKHRFFYGFLGQFIIMIPEKKMVIVKTGFYNRLEVDKKLRPCQVRLLIEELTQLV</sequence>
<evidence type="ECO:0000313" key="4">
    <source>
        <dbReference type="Proteomes" id="UP000028703"/>
    </source>
</evidence>
<dbReference type="Pfam" id="PF00144">
    <property type="entry name" value="Beta-lactamase"/>
    <property type="match status" value="1"/>
</dbReference>
<comment type="caution">
    <text evidence="3">The sequence shown here is derived from an EMBL/GenBank/DDBJ whole genome shotgun (WGS) entry which is preliminary data.</text>
</comment>
<dbReference type="RefSeq" id="WP_131368701.1">
    <property type="nucleotide sequence ID" value="NZ_JPRO01000019.1"/>
</dbReference>
<dbReference type="AlphaFoldDB" id="A0A085Z6G2"/>
<proteinExistence type="predicted"/>
<protein>
    <recommendedName>
        <fullName evidence="2">Beta-lactamase-related domain-containing protein</fullName>
    </recommendedName>
</protein>
<evidence type="ECO:0000313" key="3">
    <source>
        <dbReference type="EMBL" id="KFF00026.1"/>
    </source>
</evidence>
<dbReference type="OrthoDB" id="9773047at2"/>